<reference evidence="1 2" key="1">
    <citation type="journal article" date="2018" name="Front. Plant Sci.">
        <title>Red Clover (Trifolium pratense) and Zigzag Clover (T. medium) - A Picture of Genomic Similarities and Differences.</title>
        <authorList>
            <person name="Dluhosova J."/>
            <person name="Istvanek J."/>
            <person name="Nedelnik J."/>
            <person name="Repkova J."/>
        </authorList>
    </citation>
    <scope>NUCLEOTIDE SEQUENCE [LARGE SCALE GENOMIC DNA]</scope>
    <source>
        <strain evidence="2">cv. 10/8</strain>
        <tissue evidence="1">Leaf</tissue>
    </source>
</reference>
<sequence>MEMENLALHERLSREATFVDTWDAVCKEILLDAKYRRREADLRCRLLERKEENSRLRHDLYVARQCNTLTPYTY</sequence>
<accession>A0A392MNH9</accession>
<evidence type="ECO:0000313" key="1">
    <source>
        <dbReference type="EMBL" id="MCH88911.1"/>
    </source>
</evidence>
<dbReference type="AlphaFoldDB" id="A0A392MNH9"/>
<evidence type="ECO:0000313" key="2">
    <source>
        <dbReference type="Proteomes" id="UP000265520"/>
    </source>
</evidence>
<protein>
    <submittedName>
        <fullName evidence="1">Uncharacterized protein</fullName>
    </submittedName>
</protein>
<gene>
    <name evidence="1" type="ORF">A2U01_0009804</name>
</gene>
<comment type="caution">
    <text evidence="1">The sequence shown here is derived from an EMBL/GenBank/DDBJ whole genome shotgun (WGS) entry which is preliminary data.</text>
</comment>
<proteinExistence type="predicted"/>
<keyword evidence="2" id="KW-1185">Reference proteome</keyword>
<dbReference type="Proteomes" id="UP000265520">
    <property type="component" value="Unassembled WGS sequence"/>
</dbReference>
<name>A0A392MNH9_9FABA</name>
<organism evidence="1 2">
    <name type="scientific">Trifolium medium</name>
    <dbReference type="NCBI Taxonomy" id="97028"/>
    <lineage>
        <taxon>Eukaryota</taxon>
        <taxon>Viridiplantae</taxon>
        <taxon>Streptophyta</taxon>
        <taxon>Embryophyta</taxon>
        <taxon>Tracheophyta</taxon>
        <taxon>Spermatophyta</taxon>
        <taxon>Magnoliopsida</taxon>
        <taxon>eudicotyledons</taxon>
        <taxon>Gunneridae</taxon>
        <taxon>Pentapetalae</taxon>
        <taxon>rosids</taxon>
        <taxon>fabids</taxon>
        <taxon>Fabales</taxon>
        <taxon>Fabaceae</taxon>
        <taxon>Papilionoideae</taxon>
        <taxon>50 kb inversion clade</taxon>
        <taxon>NPAAA clade</taxon>
        <taxon>Hologalegina</taxon>
        <taxon>IRL clade</taxon>
        <taxon>Trifolieae</taxon>
        <taxon>Trifolium</taxon>
    </lineage>
</organism>
<dbReference type="EMBL" id="LXQA010015089">
    <property type="protein sequence ID" value="MCH88911.1"/>
    <property type="molecule type" value="Genomic_DNA"/>
</dbReference>